<dbReference type="GO" id="GO:0042918">
    <property type="term" value="P:alkanesulfonate transmembrane transport"/>
    <property type="evidence" value="ECO:0007669"/>
    <property type="project" value="TreeGrafter"/>
</dbReference>
<protein>
    <submittedName>
        <fullName evidence="5">NMT1/THI5 like protein</fullName>
    </submittedName>
</protein>
<reference evidence="5 6" key="1">
    <citation type="submission" date="2018-03" db="EMBL/GenBank/DDBJ databases">
        <title>Genome sequence of Moorella stamsii DSM 26217.</title>
        <authorList>
            <person name="Poehlein A."/>
            <person name="Daniel R."/>
        </authorList>
    </citation>
    <scope>NUCLEOTIDE SEQUENCE [LARGE SCALE GENOMIC DNA]</scope>
    <source>
        <strain evidence="6">DSM 26217</strain>
    </source>
</reference>
<dbReference type="InterPro" id="IPR015168">
    <property type="entry name" value="SsuA/THI5"/>
</dbReference>
<dbReference type="EMBL" id="PVXL01000040">
    <property type="protein sequence ID" value="PRR73581.1"/>
    <property type="molecule type" value="Genomic_DNA"/>
</dbReference>
<keyword evidence="6" id="KW-1185">Reference proteome</keyword>
<evidence type="ECO:0000313" key="6">
    <source>
        <dbReference type="Proteomes" id="UP000239430"/>
    </source>
</evidence>
<comment type="caution">
    <text evidence="5">The sequence shown here is derived from an EMBL/GenBank/DDBJ whole genome shotgun (WGS) entry which is preliminary data.</text>
</comment>
<sequence>MQKDTLTVATISQSANSWPLYVAQDLGFFTEKGLDVKIEITHSSSKQLQALINGYYDIGHQAADHIIRAVESGNSLFMFMGVSTPLQSLIVRPEIESYTDLRGKKLAVDGISSGYALLLRGLLAQNGLQEGKDYELVAVGGTGERFGALASSLAAGAFLDGPVDLVAEVQGYRRLGSNLDYLPSYQGTVAAARREWALVHQDVLVRYIKGYIMAQDWLHDETNKAEAIQVLRQHVDVPEDIAGQTYDRYVSWRVFNAKAGLNIEGLQQVIKVMVQTGELAASPPDPAKYYDLSYYYLATM</sequence>
<dbReference type="SUPFAM" id="SSF53850">
    <property type="entry name" value="Periplasmic binding protein-like II"/>
    <property type="match status" value="1"/>
</dbReference>
<proteinExistence type="inferred from homology"/>
<comment type="similarity">
    <text evidence="2">Belongs to the bacterial solute-binding protein SsuA/TauA family.</text>
</comment>
<accession>A0A9X7P6I9</accession>
<dbReference type="Proteomes" id="UP000239430">
    <property type="component" value="Unassembled WGS sequence"/>
</dbReference>
<keyword evidence="3" id="KW-0732">Signal</keyword>
<gene>
    <name evidence="5" type="ORF">MOST_14290</name>
</gene>
<evidence type="ECO:0000256" key="3">
    <source>
        <dbReference type="ARBA" id="ARBA00022729"/>
    </source>
</evidence>
<evidence type="ECO:0000256" key="2">
    <source>
        <dbReference type="ARBA" id="ARBA00010742"/>
    </source>
</evidence>
<dbReference type="Pfam" id="PF09084">
    <property type="entry name" value="NMT1"/>
    <property type="match status" value="1"/>
</dbReference>
<organism evidence="5 6">
    <name type="scientific">Neomoorella stamsii</name>
    <dbReference type="NCBI Taxonomy" id="1266720"/>
    <lineage>
        <taxon>Bacteria</taxon>
        <taxon>Bacillati</taxon>
        <taxon>Bacillota</taxon>
        <taxon>Clostridia</taxon>
        <taxon>Neomoorellales</taxon>
        <taxon>Neomoorellaceae</taxon>
        <taxon>Neomoorella</taxon>
    </lineage>
</organism>
<evidence type="ECO:0000259" key="4">
    <source>
        <dbReference type="Pfam" id="PF09084"/>
    </source>
</evidence>
<evidence type="ECO:0000313" key="5">
    <source>
        <dbReference type="EMBL" id="PRR73581.1"/>
    </source>
</evidence>
<feature type="domain" description="SsuA/THI5-like" evidence="4">
    <location>
        <begin position="16"/>
        <end position="143"/>
    </location>
</feature>
<dbReference type="PANTHER" id="PTHR30024:SF47">
    <property type="entry name" value="TAURINE-BINDING PERIPLASMIC PROTEIN"/>
    <property type="match status" value="1"/>
</dbReference>
<dbReference type="Gene3D" id="3.40.190.10">
    <property type="entry name" value="Periplasmic binding protein-like II"/>
    <property type="match status" value="2"/>
</dbReference>
<comment type="subcellular location">
    <subcellularLocation>
        <location evidence="1">Periplasm</location>
    </subcellularLocation>
</comment>
<name>A0A9X7P6I9_9FIRM</name>
<dbReference type="PANTHER" id="PTHR30024">
    <property type="entry name" value="ALIPHATIC SULFONATES-BINDING PROTEIN-RELATED"/>
    <property type="match status" value="1"/>
</dbReference>
<dbReference type="GO" id="GO:0042597">
    <property type="term" value="C:periplasmic space"/>
    <property type="evidence" value="ECO:0007669"/>
    <property type="project" value="UniProtKB-SubCell"/>
</dbReference>
<dbReference type="AlphaFoldDB" id="A0A9X7P6I9"/>
<evidence type="ECO:0000256" key="1">
    <source>
        <dbReference type="ARBA" id="ARBA00004418"/>
    </source>
</evidence>